<name>R7MW74_MEGEL</name>
<dbReference type="Pfam" id="PF00534">
    <property type="entry name" value="Glycos_transf_1"/>
    <property type="match status" value="1"/>
</dbReference>
<dbReference type="PANTHER" id="PTHR45947">
    <property type="entry name" value="SULFOQUINOVOSYL TRANSFERASE SQD2"/>
    <property type="match status" value="1"/>
</dbReference>
<dbReference type="EMBL" id="CBKE010000140">
    <property type="protein sequence ID" value="CDF04795.1"/>
    <property type="molecule type" value="Genomic_DNA"/>
</dbReference>
<evidence type="ECO:0000259" key="1">
    <source>
        <dbReference type="Pfam" id="PF00534"/>
    </source>
</evidence>
<accession>R7MW74</accession>
<dbReference type="Proteomes" id="UP000017908">
    <property type="component" value="Unassembled WGS sequence"/>
</dbReference>
<comment type="caution">
    <text evidence="2">The sequence shown here is derived from an EMBL/GenBank/DDBJ whole genome shotgun (WGS) entry which is preliminary data.</text>
</comment>
<dbReference type="GO" id="GO:0016757">
    <property type="term" value="F:glycosyltransferase activity"/>
    <property type="evidence" value="ECO:0007669"/>
    <property type="project" value="InterPro"/>
</dbReference>
<evidence type="ECO:0000313" key="2">
    <source>
        <dbReference type="EMBL" id="CDF04795.1"/>
    </source>
</evidence>
<keyword evidence="2" id="KW-0808">Transferase</keyword>
<feature type="domain" description="Glycosyl transferase family 1" evidence="1">
    <location>
        <begin position="187"/>
        <end position="352"/>
    </location>
</feature>
<dbReference type="InterPro" id="IPR001296">
    <property type="entry name" value="Glyco_trans_1"/>
</dbReference>
<gene>
    <name evidence="2" type="ORF">BN715_01104</name>
</gene>
<reference evidence="2" key="1">
    <citation type="submission" date="2012-11" db="EMBL/GenBank/DDBJ databases">
        <title>Dependencies among metagenomic species, viruses, plasmids and units of genetic variation.</title>
        <authorList>
            <person name="Nielsen H.B."/>
            <person name="Almeida M."/>
            <person name="Juncker A.S."/>
            <person name="Rasmussen S."/>
            <person name="Li J."/>
            <person name="Sunagawa S."/>
            <person name="Plichta D."/>
            <person name="Gautier L."/>
            <person name="Le Chatelier E."/>
            <person name="Peletier E."/>
            <person name="Bonde I."/>
            <person name="Nielsen T."/>
            <person name="Manichanh C."/>
            <person name="Arumugam M."/>
            <person name="Batto J."/>
            <person name="Santos M.B.Q.D."/>
            <person name="Blom N."/>
            <person name="Borruel N."/>
            <person name="Burgdorf K.S."/>
            <person name="Boumezbeur F."/>
            <person name="Casellas F."/>
            <person name="Dore J."/>
            <person name="Guarner F."/>
            <person name="Hansen T."/>
            <person name="Hildebrand F."/>
            <person name="Kaas R.S."/>
            <person name="Kennedy S."/>
            <person name="Kristiansen K."/>
            <person name="Kultima J.R."/>
            <person name="Leonard P."/>
            <person name="Levenez F."/>
            <person name="Lund O."/>
            <person name="Moumen B."/>
            <person name="Le Paslier D."/>
            <person name="Pons N."/>
            <person name="Pedersen O."/>
            <person name="Prifti E."/>
            <person name="Qin J."/>
            <person name="Raes J."/>
            <person name="Tap J."/>
            <person name="Tims S."/>
            <person name="Ussery D.W."/>
            <person name="Yamada T."/>
            <person name="MetaHit consortium"/>
            <person name="Renault P."/>
            <person name="Sicheritz-Ponten T."/>
            <person name="Bork P."/>
            <person name="Wang J."/>
            <person name="Brunak S."/>
            <person name="Ehrlich S.D."/>
        </authorList>
    </citation>
    <scope>NUCLEOTIDE SEQUENCE [LARGE SCALE GENOMIC DNA]</scope>
</reference>
<proteinExistence type="predicted"/>
<dbReference type="AlphaFoldDB" id="R7MW74"/>
<dbReference type="SUPFAM" id="SSF53756">
    <property type="entry name" value="UDP-Glycosyltransferase/glycogen phosphorylase"/>
    <property type="match status" value="1"/>
</dbReference>
<dbReference type="PANTHER" id="PTHR45947:SF3">
    <property type="entry name" value="SULFOQUINOVOSYL TRANSFERASE SQD2"/>
    <property type="match status" value="1"/>
</dbReference>
<protein>
    <submittedName>
        <fullName evidence="2">Glycosyltransferase group 1 family protein</fullName>
    </submittedName>
</protein>
<dbReference type="Gene3D" id="3.40.50.2000">
    <property type="entry name" value="Glycogen Phosphorylase B"/>
    <property type="match status" value="2"/>
</dbReference>
<dbReference type="CDD" id="cd03801">
    <property type="entry name" value="GT4_PimA-like"/>
    <property type="match status" value="1"/>
</dbReference>
<sequence>MKVGIFIKNYAVGEKFDKSGVPNKSGAEFHAENHAKLFLEHGDSAYIMTKKNNWLTKKREIVNGVDVVRLHAPFRWLESIARLFTTHRHTDCLYILGTPKFSVWAILLFRYIHRPSTLVLTSSSEIFMKNSSWRNKIFSECTNYIAISKEIAQGLEKKGGVSKDKIHILPQGVDTVNRFFPINDAQKKELRVKYNLPEGKKILLFCARIVPNKGIKVMLKTWNIVHQAQPDAILLVVGGGMYSLINEIKEYNKLVDNTIILTGEVDKTDDYYKMADLYFFPSEFEGLPTTLMEAISSGLPCIASKIGGNIDLVQPSESGLLIDKYDFQEFAKAILTLFNNNKLREKFSKCGRSYAIEHFDCHKIFYDLRNIIKS</sequence>
<dbReference type="InterPro" id="IPR050194">
    <property type="entry name" value="Glycosyltransferase_grp1"/>
</dbReference>
<organism evidence="2 3">
    <name type="scientific">Megasphaera elsdenii CAG:570</name>
    <dbReference type="NCBI Taxonomy" id="1263087"/>
    <lineage>
        <taxon>Bacteria</taxon>
        <taxon>Bacillati</taxon>
        <taxon>Bacillota</taxon>
        <taxon>Negativicutes</taxon>
        <taxon>Veillonellales</taxon>
        <taxon>Veillonellaceae</taxon>
        <taxon>Megasphaera</taxon>
    </lineage>
</organism>
<evidence type="ECO:0000313" key="3">
    <source>
        <dbReference type="Proteomes" id="UP000017908"/>
    </source>
</evidence>